<dbReference type="Proteomes" id="UP000800041">
    <property type="component" value="Unassembled WGS sequence"/>
</dbReference>
<protein>
    <submittedName>
        <fullName evidence="1">Uncharacterized protein</fullName>
    </submittedName>
</protein>
<sequence length="175" mass="19620">MTDGYNHARAMRVSEVMTDYRNVQHYMAQINAPPSPEDANLEGYAILRACIHEAQAVLATPYSGNSLDANGDEELEKAQLQAVLLDAIIRRFKCQRAYLRACACIRWINARNAVLRGSRPRQSHLPALQAADQALYAELAAISDEHVEYVLRAQDTAQGKWLAEDYSLTTIQPYL</sequence>
<organism evidence="1 2">
    <name type="scientific">Aulographum hederae CBS 113979</name>
    <dbReference type="NCBI Taxonomy" id="1176131"/>
    <lineage>
        <taxon>Eukaryota</taxon>
        <taxon>Fungi</taxon>
        <taxon>Dikarya</taxon>
        <taxon>Ascomycota</taxon>
        <taxon>Pezizomycotina</taxon>
        <taxon>Dothideomycetes</taxon>
        <taxon>Pleosporomycetidae</taxon>
        <taxon>Aulographales</taxon>
        <taxon>Aulographaceae</taxon>
    </lineage>
</organism>
<dbReference type="OrthoDB" id="4510061at2759"/>
<accession>A0A6G1H2M1</accession>
<name>A0A6G1H2M1_9PEZI</name>
<dbReference type="EMBL" id="ML977152">
    <property type="protein sequence ID" value="KAF1987466.1"/>
    <property type="molecule type" value="Genomic_DNA"/>
</dbReference>
<gene>
    <name evidence="1" type="ORF">K402DRAFT_412114</name>
</gene>
<proteinExistence type="predicted"/>
<keyword evidence="2" id="KW-1185">Reference proteome</keyword>
<dbReference type="AlphaFoldDB" id="A0A6G1H2M1"/>
<reference evidence="1" key="1">
    <citation type="journal article" date="2020" name="Stud. Mycol.">
        <title>101 Dothideomycetes genomes: a test case for predicting lifestyles and emergence of pathogens.</title>
        <authorList>
            <person name="Haridas S."/>
            <person name="Albert R."/>
            <person name="Binder M."/>
            <person name="Bloem J."/>
            <person name="Labutti K."/>
            <person name="Salamov A."/>
            <person name="Andreopoulos B."/>
            <person name="Baker S."/>
            <person name="Barry K."/>
            <person name="Bills G."/>
            <person name="Bluhm B."/>
            <person name="Cannon C."/>
            <person name="Castanera R."/>
            <person name="Culley D."/>
            <person name="Daum C."/>
            <person name="Ezra D."/>
            <person name="Gonzalez J."/>
            <person name="Henrissat B."/>
            <person name="Kuo A."/>
            <person name="Liang C."/>
            <person name="Lipzen A."/>
            <person name="Lutzoni F."/>
            <person name="Magnuson J."/>
            <person name="Mondo S."/>
            <person name="Nolan M."/>
            <person name="Ohm R."/>
            <person name="Pangilinan J."/>
            <person name="Park H.-J."/>
            <person name="Ramirez L."/>
            <person name="Alfaro M."/>
            <person name="Sun H."/>
            <person name="Tritt A."/>
            <person name="Yoshinaga Y."/>
            <person name="Zwiers L.-H."/>
            <person name="Turgeon B."/>
            <person name="Goodwin S."/>
            <person name="Spatafora J."/>
            <person name="Crous P."/>
            <person name="Grigoriev I."/>
        </authorList>
    </citation>
    <scope>NUCLEOTIDE SEQUENCE</scope>
    <source>
        <strain evidence="1">CBS 113979</strain>
    </source>
</reference>
<evidence type="ECO:0000313" key="1">
    <source>
        <dbReference type="EMBL" id="KAF1987466.1"/>
    </source>
</evidence>
<evidence type="ECO:0000313" key="2">
    <source>
        <dbReference type="Proteomes" id="UP000800041"/>
    </source>
</evidence>